<dbReference type="EMBL" id="JAKCXM010000372">
    <property type="protein sequence ID" value="KAJ0394953.1"/>
    <property type="molecule type" value="Genomic_DNA"/>
</dbReference>
<feature type="compositionally biased region" description="Low complexity" evidence="1">
    <location>
        <begin position="89"/>
        <end position="99"/>
    </location>
</feature>
<evidence type="ECO:0000256" key="1">
    <source>
        <dbReference type="SAM" id="MobiDB-lite"/>
    </source>
</evidence>
<accession>A0AAD5LVV5</accession>
<comment type="caution">
    <text evidence="2">The sequence shown here is derived from an EMBL/GenBank/DDBJ whole genome shotgun (WGS) entry which is preliminary data.</text>
</comment>
<gene>
    <name evidence="2" type="ORF">P43SY_000851</name>
</gene>
<dbReference type="AlphaFoldDB" id="A0AAD5LVV5"/>
<feature type="region of interest" description="Disordered" evidence="1">
    <location>
        <begin position="25"/>
        <end position="104"/>
    </location>
</feature>
<dbReference type="Proteomes" id="UP001209570">
    <property type="component" value="Unassembled WGS sequence"/>
</dbReference>
<evidence type="ECO:0000313" key="2">
    <source>
        <dbReference type="EMBL" id="KAJ0394953.1"/>
    </source>
</evidence>
<evidence type="ECO:0000313" key="3">
    <source>
        <dbReference type="Proteomes" id="UP001209570"/>
    </source>
</evidence>
<sequence length="136" mass="15051">MGLLPDAMRSSRAWMRTKMLRLRSCKRTDTVVGPPTTDKITDDSTPTADARDRPERAQSSPSDVRQRPKRLRKAASQPAEPPSDAAGAQQRSCQSCQRSFDGSSSKYLDYCSADCKASARGSGEQRPSLQRVCEWI</sequence>
<reference evidence="2" key="1">
    <citation type="submission" date="2021-12" db="EMBL/GenBank/DDBJ databases">
        <title>Prjna785345.</title>
        <authorList>
            <person name="Rujirawat T."/>
            <person name="Krajaejun T."/>
        </authorList>
    </citation>
    <scope>NUCLEOTIDE SEQUENCE</scope>
    <source>
        <strain evidence="2">Pi057C3</strain>
    </source>
</reference>
<organism evidence="2 3">
    <name type="scientific">Pythium insidiosum</name>
    <name type="common">Pythiosis disease agent</name>
    <dbReference type="NCBI Taxonomy" id="114742"/>
    <lineage>
        <taxon>Eukaryota</taxon>
        <taxon>Sar</taxon>
        <taxon>Stramenopiles</taxon>
        <taxon>Oomycota</taxon>
        <taxon>Peronosporomycetes</taxon>
        <taxon>Pythiales</taxon>
        <taxon>Pythiaceae</taxon>
        <taxon>Pythium</taxon>
    </lineage>
</organism>
<keyword evidence="3" id="KW-1185">Reference proteome</keyword>
<protein>
    <submittedName>
        <fullName evidence="2">Uncharacterized protein</fullName>
    </submittedName>
</protein>
<proteinExistence type="predicted"/>
<name>A0AAD5LVV5_PYTIN</name>